<keyword evidence="3" id="KW-0804">Transcription</keyword>
<dbReference type="Pfam" id="PF07702">
    <property type="entry name" value="UTRA"/>
    <property type="match status" value="1"/>
</dbReference>
<dbReference type="SMART" id="SM00866">
    <property type="entry name" value="UTRA"/>
    <property type="match status" value="1"/>
</dbReference>
<dbReference type="PANTHER" id="PTHR44846">
    <property type="entry name" value="MANNOSYL-D-GLYCERATE TRANSPORT/METABOLISM SYSTEM REPRESSOR MNGR-RELATED"/>
    <property type="match status" value="1"/>
</dbReference>
<proteinExistence type="predicted"/>
<dbReference type="InterPro" id="IPR036390">
    <property type="entry name" value="WH_DNA-bd_sf"/>
</dbReference>
<evidence type="ECO:0000313" key="5">
    <source>
        <dbReference type="EMBL" id="EEH12917.1"/>
    </source>
</evidence>
<dbReference type="PANTHER" id="PTHR44846:SF1">
    <property type="entry name" value="MANNOSYL-D-GLYCERATE TRANSPORT_METABOLISM SYSTEM REPRESSOR MNGR-RELATED"/>
    <property type="match status" value="1"/>
</dbReference>
<sequence>MLPGSVSRSRSTAQMSRIRLHSRMRVLEIKNAPPSSGHFHENITCYWFYIGSIIPRMNRTTLINAIEGRGLRDPQLAGPLYRSLARILGELIEEGQLAPAVGLPPERDLAEQLGIGRITVRKAYKELLTQGFVESRRGSGTFVAERPVRISQHLWRLTSFSQDMISRGKEPGARVVTNRIDKPSPDEAFRLGIGVDASVVRLDRLRLADGVPMAFERAVVPRHYLDQDRVDETSLYEALARRGHKPVRALQRLTAVTLDPGTAHLLGVHHGAPALLIERVSHLEDDRIVEYTRSHYRADAYDFVAELKIGE</sequence>
<dbReference type="GO" id="GO:0003677">
    <property type="term" value="F:DNA binding"/>
    <property type="evidence" value="ECO:0007669"/>
    <property type="project" value="UniProtKB-KW"/>
</dbReference>
<evidence type="ECO:0000256" key="3">
    <source>
        <dbReference type="ARBA" id="ARBA00023163"/>
    </source>
</evidence>
<feature type="domain" description="HTH gntR-type" evidence="4">
    <location>
        <begin position="78"/>
        <end position="146"/>
    </location>
</feature>
<accession>C0GAP9</accession>
<keyword evidence="2" id="KW-0238">DNA-binding</keyword>
<dbReference type="InterPro" id="IPR000524">
    <property type="entry name" value="Tscrpt_reg_HTH_GntR"/>
</dbReference>
<dbReference type="InterPro" id="IPR036388">
    <property type="entry name" value="WH-like_DNA-bd_sf"/>
</dbReference>
<dbReference type="SUPFAM" id="SSF46785">
    <property type="entry name" value="Winged helix' DNA-binding domain"/>
    <property type="match status" value="1"/>
</dbReference>
<reference evidence="5 6" key="1">
    <citation type="submission" date="2009-03" db="EMBL/GenBank/DDBJ databases">
        <authorList>
            <person name="Setubal J.C."/>
            <person name="Boyle S."/>
            <person name="Crasta O.R."/>
            <person name="Gillespie J.J."/>
            <person name="Kenyon R.W."/>
            <person name="Lu J."/>
            <person name="Mane S."/>
            <person name="Nagrani S."/>
            <person name="Shallom J.M."/>
            <person name="Shallom S."/>
            <person name="Shukla M."/>
            <person name="Snyder E.E."/>
            <person name="Sobral B.W."/>
            <person name="Wattam A.R."/>
            <person name="Will R."/>
            <person name="Williams K."/>
            <person name="Yoo H."/>
            <person name="Bruce D.H."/>
            <person name="Detter C."/>
            <person name="Munk C."/>
            <person name="Brettin T.S."/>
            <person name="Ficht T."/>
        </authorList>
    </citation>
    <scope>NUCLEOTIDE SEQUENCE [LARGE SCALE GENOMIC DNA]</scope>
    <source>
        <strain evidence="5 6">Cudo</strain>
    </source>
</reference>
<gene>
    <name evidence="5" type="ORF">BCETI_7000370</name>
</gene>
<dbReference type="InterPro" id="IPR028978">
    <property type="entry name" value="Chorismate_lyase_/UTRA_dom_sf"/>
</dbReference>
<comment type="caution">
    <text evidence="5">The sequence shown here is derived from an EMBL/GenBank/DDBJ whole genome shotgun (WGS) entry which is preliminary data.</text>
</comment>
<dbReference type="Proteomes" id="UP000003678">
    <property type="component" value="Unassembled WGS sequence"/>
</dbReference>
<evidence type="ECO:0000313" key="6">
    <source>
        <dbReference type="Proteomes" id="UP000003678"/>
    </source>
</evidence>
<dbReference type="PROSITE" id="PS50949">
    <property type="entry name" value="HTH_GNTR"/>
    <property type="match status" value="1"/>
</dbReference>
<evidence type="ECO:0000256" key="2">
    <source>
        <dbReference type="ARBA" id="ARBA00023125"/>
    </source>
</evidence>
<dbReference type="InterPro" id="IPR011663">
    <property type="entry name" value="UTRA"/>
</dbReference>
<dbReference type="GO" id="GO:0003700">
    <property type="term" value="F:DNA-binding transcription factor activity"/>
    <property type="evidence" value="ECO:0007669"/>
    <property type="project" value="InterPro"/>
</dbReference>
<dbReference type="Pfam" id="PF00392">
    <property type="entry name" value="GntR"/>
    <property type="match status" value="1"/>
</dbReference>
<dbReference type="AlphaFoldDB" id="C0GAP9"/>
<organism evidence="5 6">
    <name type="scientific">Brucella ceti str. Cudo</name>
    <dbReference type="NCBI Taxonomy" id="595497"/>
    <lineage>
        <taxon>Bacteria</taxon>
        <taxon>Pseudomonadati</taxon>
        <taxon>Pseudomonadota</taxon>
        <taxon>Alphaproteobacteria</taxon>
        <taxon>Hyphomicrobiales</taxon>
        <taxon>Brucellaceae</taxon>
        <taxon>Brucella/Ochrobactrum group</taxon>
        <taxon>Brucella</taxon>
    </lineage>
</organism>
<dbReference type="SUPFAM" id="SSF64288">
    <property type="entry name" value="Chorismate lyase-like"/>
    <property type="match status" value="1"/>
</dbReference>
<dbReference type="CDD" id="cd07377">
    <property type="entry name" value="WHTH_GntR"/>
    <property type="match status" value="1"/>
</dbReference>
<dbReference type="SMART" id="SM00345">
    <property type="entry name" value="HTH_GNTR"/>
    <property type="match status" value="1"/>
</dbReference>
<name>C0GAP9_9HYPH</name>
<protein>
    <submittedName>
        <fullName evidence="5">GntR family transcriptional regulator</fullName>
    </submittedName>
</protein>
<dbReference type="PRINTS" id="PR00035">
    <property type="entry name" value="HTHGNTR"/>
</dbReference>
<dbReference type="InterPro" id="IPR050679">
    <property type="entry name" value="Bact_HTH_transcr_reg"/>
</dbReference>
<keyword evidence="1" id="KW-0805">Transcription regulation</keyword>
<dbReference type="Gene3D" id="3.40.1410.10">
    <property type="entry name" value="Chorismate lyase-like"/>
    <property type="match status" value="1"/>
</dbReference>
<evidence type="ECO:0000256" key="1">
    <source>
        <dbReference type="ARBA" id="ARBA00023015"/>
    </source>
</evidence>
<evidence type="ECO:0000259" key="4">
    <source>
        <dbReference type="PROSITE" id="PS50949"/>
    </source>
</evidence>
<dbReference type="GO" id="GO:0045892">
    <property type="term" value="P:negative regulation of DNA-templated transcription"/>
    <property type="evidence" value="ECO:0007669"/>
    <property type="project" value="TreeGrafter"/>
</dbReference>
<dbReference type="EMBL" id="ACJD01000007">
    <property type="protein sequence ID" value="EEH12917.1"/>
    <property type="molecule type" value="Genomic_DNA"/>
</dbReference>
<dbReference type="Gene3D" id="1.10.10.10">
    <property type="entry name" value="Winged helix-like DNA-binding domain superfamily/Winged helix DNA-binding domain"/>
    <property type="match status" value="1"/>
</dbReference>